<feature type="domain" description="RecQ-mediated genome instability protein 1 C-terminal OB-fold" evidence="5">
    <location>
        <begin position="419"/>
        <end position="513"/>
    </location>
</feature>
<sequence length="529" mass="58553">MSINQLLDSYGLQGIHPEWISQCIEYIQTNATNQSQILDLLLEQILHSDLSEMMVYPSVSALPQRIDMLHDIVLAPNSNSSALTATNNQGSPTCYILQINDIMEIGHSVHSMLNLILERKPKRGEPPTPGELQLPRKMLQLTLSDGGQICTGIEYTPMGQINLLTPLGTKILISNVRVSRGILLLSSANTKVLGGSISEMNALDPLIRLENTLKSLLNRGEDSSDDSKINNAAINSSVSTNQNNQTIKPSSNQDLDIKLETDLTWQPQRSMKHSQDNPDHYTTKNFSDTHRQAKIQDPILETRSDHNLQNRSKDLKTPSSTLHQAEFSSCIQNHTFPPTTNATSIDSMHSFAQENVNTASSSRVCNPIIPQSSLETYNTKPSITADTSFDSYDDDDEIHILSPVDRCKISELEGLIALCIQKTVNVAAQLSSWEKLAVTSEGYSLRVTLNDKHSTCSALLSKPIIASRLGMSHQELRSLRSSPEGLKKLQNILKNFYHSLKDFCGVFTLNLPEPGEAGLEIIQIMEDSL</sequence>
<dbReference type="eggNOG" id="KOG3683">
    <property type="taxonomic scope" value="Eukaryota"/>
</dbReference>
<dbReference type="Pfam" id="PF16099">
    <property type="entry name" value="RMI1_C"/>
    <property type="match status" value="1"/>
</dbReference>
<name>A0A177WDR7_BATDL</name>
<evidence type="ECO:0000313" key="8">
    <source>
        <dbReference type="Proteomes" id="UP000077115"/>
    </source>
</evidence>
<evidence type="ECO:0000313" key="7">
    <source>
        <dbReference type="EMBL" id="OAJ37814.1"/>
    </source>
</evidence>
<dbReference type="InterPro" id="IPR032199">
    <property type="entry name" value="RMI1_C"/>
</dbReference>
<dbReference type="GO" id="GO:0000166">
    <property type="term" value="F:nucleotide binding"/>
    <property type="evidence" value="ECO:0007669"/>
    <property type="project" value="InterPro"/>
</dbReference>
<feature type="compositionally biased region" description="Low complexity" evidence="3">
    <location>
        <begin position="235"/>
        <end position="246"/>
    </location>
</feature>
<gene>
    <name evidence="7" type="ORF">BDEG_21803</name>
</gene>
<comment type="similarity">
    <text evidence="1">Belongs to the RMI1 family.</text>
</comment>
<feature type="compositionally biased region" description="Basic and acidic residues" evidence="3">
    <location>
        <begin position="300"/>
        <end position="316"/>
    </location>
</feature>
<organism evidence="7 8">
    <name type="scientific">Batrachochytrium dendrobatidis (strain JEL423)</name>
    <dbReference type="NCBI Taxonomy" id="403673"/>
    <lineage>
        <taxon>Eukaryota</taxon>
        <taxon>Fungi</taxon>
        <taxon>Fungi incertae sedis</taxon>
        <taxon>Chytridiomycota</taxon>
        <taxon>Chytridiomycota incertae sedis</taxon>
        <taxon>Chytridiomycetes</taxon>
        <taxon>Rhizophydiales</taxon>
        <taxon>Rhizophydiales incertae sedis</taxon>
        <taxon>Batrachochytrium</taxon>
    </lineage>
</organism>
<feature type="region of interest" description="Disordered" evidence="3">
    <location>
        <begin position="234"/>
        <end position="321"/>
    </location>
</feature>
<dbReference type="InterPro" id="IPR049363">
    <property type="entry name" value="RMI1_N"/>
</dbReference>
<dbReference type="Gene3D" id="2.40.50.770">
    <property type="entry name" value="RecQ-mediated genome instability protein Rmi1, C-terminal domain"/>
    <property type="match status" value="1"/>
</dbReference>
<evidence type="ECO:0000259" key="4">
    <source>
        <dbReference type="Pfam" id="PF08585"/>
    </source>
</evidence>
<dbReference type="AlphaFoldDB" id="A0A177WDR7"/>
<evidence type="ECO:0000256" key="2">
    <source>
        <dbReference type="ARBA" id="ARBA00018987"/>
    </source>
</evidence>
<dbReference type="EMBL" id="DS022301">
    <property type="protein sequence ID" value="OAJ37814.1"/>
    <property type="molecule type" value="Genomic_DNA"/>
</dbReference>
<feature type="compositionally biased region" description="Basic and acidic residues" evidence="3">
    <location>
        <begin position="273"/>
        <end position="291"/>
    </location>
</feature>
<reference evidence="7 8" key="2">
    <citation type="submission" date="2016-05" db="EMBL/GenBank/DDBJ databases">
        <title>Lineage-specific infection strategies underlie the spectrum of fungal disease in amphibians.</title>
        <authorList>
            <person name="Cuomo C.A."/>
            <person name="Farrer R.A."/>
            <person name="James T."/>
            <person name="Longcore J."/>
            <person name="Birren B."/>
        </authorList>
    </citation>
    <scope>NUCLEOTIDE SEQUENCE [LARGE SCALE GENOMIC DNA]</scope>
    <source>
        <strain evidence="7 8">JEL423</strain>
    </source>
</reference>
<dbReference type="InterPro" id="IPR042470">
    <property type="entry name" value="RMI1_N_C_sf"/>
</dbReference>
<evidence type="ECO:0000259" key="6">
    <source>
        <dbReference type="Pfam" id="PF21000"/>
    </source>
</evidence>
<dbReference type="Pfam" id="PF21000">
    <property type="entry name" value="RMI1_N_N"/>
    <property type="match status" value="1"/>
</dbReference>
<dbReference type="GO" id="GO:0031422">
    <property type="term" value="C:RecQ family helicase-topoisomerase III complex"/>
    <property type="evidence" value="ECO:0007669"/>
    <property type="project" value="TreeGrafter"/>
</dbReference>
<dbReference type="VEuPathDB" id="FungiDB:BDEG_21803"/>
<dbReference type="Pfam" id="PF08585">
    <property type="entry name" value="RMI1_N_C"/>
    <property type="match status" value="1"/>
</dbReference>
<dbReference type="SMART" id="SM01161">
    <property type="entry name" value="DUF1767"/>
    <property type="match status" value="1"/>
</dbReference>
<accession>A0A177WDR7</accession>
<dbReference type="GO" id="GO:0016604">
    <property type="term" value="C:nuclear body"/>
    <property type="evidence" value="ECO:0007669"/>
    <property type="project" value="TreeGrafter"/>
</dbReference>
<evidence type="ECO:0000256" key="1">
    <source>
        <dbReference type="ARBA" id="ARBA00006395"/>
    </source>
</evidence>
<dbReference type="STRING" id="403673.A0A177WDR7"/>
<dbReference type="PANTHER" id="PTHR14790:SF15">
    <property type="entry name" value="RECQ-MEDIATED GENOME INSTABILITY PROTEIN 1"/>
    <property type="match status" value="1"/>
</dbReference>
<dbReference type="GO" id="GO:0000724">
    <property type="term" value="P:double-strand break repair via homologous recombination"/>
    <property type="evidence" value="ECO:0007669"/>
    <property type="project" value="TreeGrafter"/>
</dbReference>
<evidence type="ECO:0000259" key="5">
    <source>
        <dbReference type="Pfam" id="PF16099"/>
    </source>
</evidence>
<proteinExistence type="inferred from homology"/>
<dbReference type="PANTHER" id="PTHR14790">
    <property type="entry name" value="RECQ-MEDIATED GENOME INSTABILITY PROTEIN 1 RMI1"/>
    <property type="match status" value="1"/>
</dbReference>
<dbReference type="Proteomes" id="UP000077115">
    <property type="component" value="Unassembled WGS sequence"/>
</dbReference>
<protein>
    <recommendedName>
        <fullName evidence="2">RecQ-mediated genome instability protein 1</fullName>
    </recommendedName>
</protein>
<feature type="domain" description="RecQ mediated genome instability protein 1 OB-fold" evidence="4">
    <location>
        <begin position="88"/>
        <end position="201"/>
    </location>
</feature>
<feature type="domain" description="RMI1 N-terminal" evidence="6">
    <location>
        <begin position="15"/>
        <end position="52"/>
    </location>
</feature>
<evidence type="ECO:0000256" key="3">
    <source>
        <dbReference type="SAM" id="MobiDB-lite"/>
    </source>
</evidence>
<reference evidence="7 8" key="1">
    <citation type="submission" date="2006-10" db="EMBL/GenBank/DDBJ databases">
        <title>The Genome Sequence of Batrachochytrium dendrobatidis JEL423.</title>
        <authorList>
            <consortium name="The Broad Institute Genome Sequencing Platform"/>
            <person name="Birren B."/>
            <person name="Lander E."/>
            <person name="Galagan J."/>
            <person name="Cuomo C."/>
            <person name="Devon K."/>
            <person name="Jaffe D."/>
            <person name="Butler J."/>
            <person name="Alvarez P."/>
            <person name="Gnerre S."/>
            <person name="Grabherr M."/>
            <person name="Kleber M."/>
            <person name="Mauceli E."/>
            <person name="Brockman W."/>
            <person name="Young S."/>
            <person name="LaButti K."/>
            <person name="Sykes S."/>
            <person name="DeCaprio D."/>
            <person name="Crawford M."/>
            <person name="Koehrsen M."/>
            <person name="Engels R."/>
            <person name="Montgomery P."/>
            <person name="Pearson M."/>
            <person name="Howarth C."/>
            <person name="Larson L."/>
            <person name="White J."/>
            <person name="O'Leary S."/>
            <person name="Kodira C."/>
            <person name="Zeng Q."/>
            <person name="Yandava C."/>
            <person name="Alvarado L."/>
            <person name="Longcore J."/>
            <person name="James T."/>
        </authorList>
    </citation>
    <scope>NUCLEOTIDE SEQUENCE [LARGE SCALE GENOMIC DNA]</scope>
    <source>
        <strain evidence="7 8">JEL423</strain>
    </source>
</reference>
<dbReference type="GO" id="GO:0000712">
    <property type="term" value="P:resolution of meiotic recombination intermediates"/>
    <property type="evidence" value="ECO:0007669"/>
    <property type="project" value="TreeGrafter"/>
</dbReference>
<dbReference type="OrthoDB" id="341511at2759"/>
<dbReference type="InterPro" id="IPR013894">
    <property type="entry name" value="RMI1_OB"/>
</dbReference>